<sequence>MIEKFLDYIRIEKRYSLHTLASYGRDLQDFSDFVKETEGADTLLGVDKKIIRNFVVYLSENNLSKRTINRKLSTLRSFYVYLVKLEIISESPMESVSSLKFYGEKQIPFSQKEMENLRGVLNEEDLLLNKLIIELLYQTGMRKSELCGLTLKDVDFAQNIIKVVGKGNKMRNIPISENIKIELKLYLEKERKPTKENLGYFFVRESGQKLTGKFVYSVVNDYLSAVTSKKKKSPHMLRHSFATHVLENGAEIAQVKEILGHASLASTQVYTSADVNKLKKVLNSFHPRGKK</sequence>
<dbReference type="InterPro" id="IPR010998">
    <property type="entry name" value="Integrase_recombinase_N"/>
</dbReference>
<evidence type="ECO:0000313" key="12">
    <source>
        <dbReference type="EMBL" id="AQY22350.1"/>
    </source>
</evidence>
<dbReference type="AlphaFoldDB" id="A0A1S7DTC3"/>
<evidence type="ECO:0000259" key="10">
    <source>
        <dbReference type="PROSITE" id="PS51898"/>
    </source>
</evidence>
<dbReference type="PANTHER" id="PTHR30349:SF77">
    <property type="entry name" value="TYROSINE RECOMBINASE XERC"/>
    <property type="match status" value="1"/>
</dbReference>
<dbReference type="PANTHER" id="PTHR30349">
    <property type="entry name" value="PHAGE INTEGRASE-RELATED"/>
    <property type="match status" value="1"/>
</dbReference>
<keyword evidence="5" id="KW-0229">DNA integration</keyword>
<dbReference type="PROSITE" id="PS51900">
    <property type="entry name" value="CB"/>
    <property type="match status" value="1"/>
</dbReference>
<protein>
    <submittedName>
        <fullName evidence="12">Tyrosine recombinase XerC</fullName>
    </submittedName>
</protein>
<dbReference type="Gene3D" id="1.10.443.10">
    <property type="entry name" value="Intergrase catalytic core"/>
    <property type="match status" value="1"/>
</dbReference>
<comment type="subcellular location">
    <subcellularLocation>
        <location evidence="1">Cytoplasm</location>
    </subcellularLocation>
</comment>
<dbReference type="Pfam" id="PF00589">
    <property type="entry name" value="Phage_integrase"/>
    <property type="match status" value="1"/>
</dbReference>
<reference evidence="12 13" key="1">
    <citation type="submission" date="2015-06" db="EMBL/GenBank/DDBJ databases">
        <title>R. anatipestifer strain HXb2 is the most virulent strain so far, and the genome sequence would help us uncover the pathogenesis.</title>
        <authorList>
            <person name="Hu Q."/>
            <person name="Qi J."/>
            <person name="Bo H."/>
            <person name="Liu G."/>
            <person name="Tao M."/>
            <person name="Ding Y."/>
            <person name="Xue Y."/>
        </authorList>
    </citation>
    <scope>NUCLEOTIDE SEQUENCE [LARGE SCALE GENOMIC DNA]</scope>
    <source>
        <strain evidence="12 13">HXb2</strain>
    </source>
</reference>
<dbReference type="InterPro" id="IPR004107">
    <property type="entry name" value="Integrase_SAM-like_N"/>
</dbReference>
<dbReference type="PROSITE" id="PS51898">
    <property type="entry name" value="TYR_RECOMBINASE"/>
    <property type="match status" value="1"/>
</dbReference>
<feature type="domain" description="Tyr recombinase" evidence="10">
    <location>
        <begin position="104"/>
        <end position="283"/>
    </location>
</feature>
<keyword evidence="8" id="KW-0131">Cell cycle</keyword>
<dbReference type="GO" id="GO:0007059">
    <property type="term" value="P:chromosome segregation"/>
    <property type="evidence" value="ECO:0007669"/>
    <property type="project" value="UniProtKB-KW"/>
</dbReference>
<dbReference type="SUPFAM" id="SSF56349">
    <property type="entry name" value="DNA breaking-rejoining enzymes"/>
    <property type="match status" value="1"/>
</dbReference>
<dbReference type="GO" id="GO:0003677">
    <property type="term" value="F:DNA binding"/>
    <property type="evidence" value="ECO:0007669"/>
    <property type="project" value="UniProtKB-UniRule"/>
</dbReference>
<dbReference type="GO" id="GO:0006310">
    <property type="term" value="P:DNA recombination"/>
    <property type="evidence" value="ECO:0007669"/>
    <property type="project" value="UniProtKB-KW"/>
</dbReference>
<evidence type="ECO:0000313" key="13">
    <source>
        <dbReference type="Proteomes" id="UP000189883"/>
    </source>
</evidence>
<dbReference type="Proteomes" id="UP000189883">
    <property type="component" value="Chromosome"/>
</dbReference>
<keyword evidence="4" id="KW-0159">Chromosome partition</keyword>
<feature type="domain" description="Core-binding (CB)" evidence="11">
    <location>
        <begin position="1"/>
        <end position="83"/>
    </location>
</feature>
<dbReference type="InterPro" id="IPR050090">
    <property type="entry name" value="Tyrosine_recombinase_XerCD"/>
</dbReference>
<accession>A0A1S7DTC3</accession>
<dbReference type="InterPro" id="IPR013762">
    <property type="entry name" value="Integrase-like_cat_sf"/>
</dbReference>
<evidence type="ECO:0000256" key="5">
    <source>
        <dbReference type="ARBA" id="ARBA00022908"/>
    </source>
</evidence>
<evidence type="ECO:0000256" key="4">
    <source>
        <dbReference type="ARBA" id="ARBA00022829"/>
    </source>
</evidence>
<dbReference type="InterPro" id="IPR002104">
    <property type="entry name" value="Integrase_catalytic"/>
</dbReference>
<organism evidence="12 13">
    <name type="scientific">Riemerella anatipestifer</name>
    <name type="common">Moraxella anatipestifer</name>
    <dbReference type="NCBI Taxonomy" id="34085"/>
    <lineage>
        <taxon>Bacteria</taxon>
        <taxon>Pseudomonadati</taxon>
        <taxon>Bacteroidota</taxon>
        <taxon>Flavobacteriia</taxon>
        <taxon>Flavobacteriales</taxon>
        <taxon>Weeksellaceae</taxon>
        <taxon>Riemerella</taxon>
    </lineage>
</organism>
<evidence type="ECO:0000259" key="11">
    <source>
        <dbReference type="PROSITE" id="PS51900"/>
    </source>
</evidence>
<dbReference type="GO" id="GO:0015074">
    <property type="term" value="P:DNA integration"/>
    <property type="evidence" value="ECO:0007669"/>
    <property type="project" value="UniProtKB-KW"/>
</dbReference>
<dbReference type="EMBL" id="CP011859">
    <property type="protein sequence ID" value="AQY22350.1"/>
    <property type="molecule type" value="Genomic_DNA"/>
</dbReference>
<keyword evidence="3" id="KW-0132">Cell division</keyword>
<gene>
    <name evidence="12" type="primary">xerC</name>
    <name evidence="12" type="ORF">AB406_1404</name>
</gene>
<dbReference type="InterPro" id="IPR011010">
    <property type="entry name" value="DNA_brk_join_enz"/>
</dbReference>
<dbReference type="Gene3D" id="1.10.150.130">
    <property type="match status" value="1"/>
</dbReference>
<keyword evidence="6 9" id="KW-0238">DNA-binding</keyword>
<name>A0A1S7DTC3_RIEAN</name>
<evidence type="ECO:0000256" key="1">
    <source>
        <dbReference type="ARBA" id="ARBA00004496"/>
    </source>
</evidence>
<dbReference type="GO" id="GO:0051301">
    <property type="term" value="P:cell division"/>
    <property type="evidence" value="ECO:0007669"/>
    <property type="project" value="UniProtKB-KW"/>
</dbReference>
<evidence type="ECO:0000256" key="9">
    <source>
        <dbReference type="PROSITE-ProRule" id="PRU01248"/>
    </source>
</evidence>
<dbReference type="GO" id="GO:0005737">
    <property type="term" value="C:cytoplasm"/>
    <property type="evidence" value="ECO:0007669"/>
    <property type="project" value="UniProtKB-SubCell"/>
</dbReference>
<dbReference type="RefSeq" id="WP_079207553.1">
    <property type="nucleotide sequence ID" value="NZ_CP011859.1"/>
</dbReference>
<evidence type="ECO:0000256" key="3">
    <source>
        <dbReference type="ARBA" id="ARBA00022618"/>
    </source>
</evidence>
<keyword evidence="7" id="KW-0233">DNA recombination</keyword>
<evidence type="ECO:0000256" key="7">
    <source>
        <dbReference type="ARBA" id="ARBA00023172"/>
    </source>
</evidence>
<evidence type="ECO:0000256" key="2">
    <source>
        <dbReference type="ARBA" id="ARBA00022490"/>
    </source>
</evidence>
<dbReference type="Pfam" id="PF02899">
    <property type="entry name" value="Phage_int_SAM_1"/>
    <property type="match status" value="1"/>
</dbReference>
<proteinExistence type="predicted"/>
<evidence type="ECO:0000256" key="6">
    <source>
        <dbReference type="ARBA" id="ARBA00023125"/>
    </source>
</evidence>
<dbReference type="InterPro" id="IPR044068">
    <property type="entry name" value="CB"/>
</dbReference>
<evidence type="ECO:0000256" key="8">
    <source>
        <dbReference type="ARBA" id="ARBA00023306"/>
    </source>
</evidence>
<keyword evidence="2" id="KW-0963">Cytoplasm</keyword>